<dbReference type="GO" id="GO:0016887">
    <property type="term" value="F:ATP hydrolysis activity"/>
    <property type="evidence" value="ECO:0007669"/>
    <property type="project" value="InterPro"/>
</dbReference>
<dbReference type="InterPro" id="IPR003959">
    <property type="entry name" value="ATPase_AAA_core"/>
</dbReference>
<dbReference type="PANTHER" id="PTHR43718">
    <property type="entry name" value="LON PROTEASE"/>
    <property type="match status" value="1"/>
</dbReference>
<dbReference type="GO" id="GO:0004176">
    <property type="term" value="F:ATP-dependent peptidase activity"/>
    <property type="evidence" value="ECO:0007669"/>
    <property type="project" value="InterPro"/>
</dbReference>
<dbReference type="Pfam" id="PF00004">
    <property type="entry name" value="AAA"/>
    <property type="match status" value="1"/>
</dbReference>
<dbReference type="SMART" id="SM00382">
    <property type="entry name" value="AAA"/>
    <property type="match status" value="1"/>
</dbReference>
<organism evidence="2 5">
    <name type="scientific">Allgaiera indica</name>
    <dbReference type="NCBI Taxonomy" id="765699"/>
    <lineage>
        <taxon>Bacteria</taxon>
        <taxon>Pseudomonadati</taxon>
        <taxon>Pseudomonadota</taxon>
        <taxon>Alphaproteobacteria</taxon>
        <taxon>Rhodobacterales</taxon>
        <taxon>Paracoccaceae</taxon>
        <taxon>Allgaiera</taxon>
    </lineage>
</organism>
<reference evidence="2" key="3">
    <citation type="submission" date="2023-06" db="EMBL/GenBank/DDBJ databases">
        <authorList>
            <person name="Sun Q."/>
            <person name="Zhou Y."/>
        </authorList>
    </citation>
    <scope>NUCLEOTIDE SEQUENCE</scope>
    <source>
        <strain evidence="2">CGMCC 1.10859</strain>
    </source>
</reference>
<dbReference type="Proteomes" id="UP000199541">
    <property type="component" value="Unassembled WGS sequence"/>
</dbReference>
<feature type="domain" description="AAA+ ATPase" evidence="1">
    <location>
        <begin position="158"/>
        <end position="309"/>
    </location>
</feature>
<evidence type="ECO:0000313" key="4">
    <source>
        <dbReference type="Proteomes" id="UP000199541"/>
    </source>
</evidence>
<dbReference type="SUPFAM" id="SSF52540">
    <property type="entry name" value="P-loop containing nucleoside triphosphate hydrolases"/>
    <property type="match status" value="1"/>
</dbReference>
<dbReference type="GO" id="GO:0006515">
    <property type="term" value="P:protein quality control for misfolded or incompletely synthesized proteins"/>
    <property type="evidence" value="ECO:0007669"/>
    <property type="project" value="TreeGrafter"/>
</dbReference>
<dbReference type="InterPro" id="IPR027065">
    <property type="entry name" value="Lon_Prtase"/>
</dbReference>
<evidence type="ECO:0000259" key="1">
    <source>
        <dbReference type="SMART" id="SM00382"/>
    </source>
</evidence>
<accession>A0AAN4UUM4</accession>
<proteinExistence type="predicted"/>
<dbReference type="EMBL" id="BNAB01000023">
    <property type="protein sequence ID" value="GHE05278.1"/>
    <property type="molecule type" value="Genomic_DNA"/>
</dbReference>
<reference evidence="2" key="1">
    <citation type="journal article" date="2014" name="Int. J. Syst. Evol. Microbiol.">
        <title>Complete genome sequence of Corynebacterium casei LMG S-19264T (=DSM 44701T), isolated from a smear-ripened cheese.</title>
        <authorList>
            <consortium name="US DOE Joint Genome Institute (JGI-PGF)"/>
            <person name="Walter F."/>
            <person name="Albersmeier A."/>
            <person name="Kalinowski J."/>
            <person name="Ruckert C."/>
        </authorList>
    </citation>
    <scope>NUCLEOTIDE SEQUENCE</scope>
    <source>
        <strain evidence="2">CGMCC 1.10859</strain>
    </source>
</reference>
<dbReference type="GO" id="GO:0005524">
    <property type="term" value="F:ATP binding"/>
    <property type="evidence" value="ECO:0007669"/>
    <property type="project" value="InterPro"/>
</dbReference>
<dbReference type="Gene3D" id="3.40.50.300">
    <property type="entry name" value="P-loop containing nucleotide triphosphate hydrolases"/>
    <property type="match status" value="1"/>
</dbReference>
<dbReference type="InterPro" id="IPR027417">
    <property type="entry name" value="P-loop_NTPase"/>
</dbReference>
<dbReference type="RefSeq" id="WP_035838343.1">
    <property type="nucleotide sequence ID" value="NZ_BNAB01000023.1"/>
</dbReference>
<protein>
    <submittedName>
        <fullName evidence="2">ATPase AAA</fullName>
    </submittedName>
    <submittedName>
        <fullName evidence="3">ATPase family associated with various cellular activities (AAA)</fullName>
    </submittedName>
</protein>
<dbReference type="AlphaFoldDB" id="A0AAN4UUM4"/>
<reference evidence="3 4" key="2">
    <citation type="submission" date="2016-10" db="EMBL/GenBank/DDBJ databases">
        <authorList>
            <person name="Varghese N."/>
            <person name="Submissions S."/>
        </authorList>
    </citation>
    <scope>NUCLEOTIDE SEQUENCE [LARGE SCALE GENOMIC DNA]</scope>
    <source>
        <strain evidence="3 4">DSM 24802</strain>
    </source>
</reference>
<evidence type="ECO:0000313" key="2">
    <source>
        <dbReference type="EMBL" id="GHE05278.1"/>
    </source>
</evidence>
<dbReference type="Proteomes" id="UP000634647">
    <property type="component" value="Unassembled WGS sequence"/>
</dbReference>
<dbReference type="EMBL" id="FNOB01000022">
    <property type="protein sequence ID" value="SDX62485.1"/>
    <property type="molecule type" value="Genomic_DNA"/>
</dbReference>
<evidence type="ECO:0000313" key="3">
    <source>
        <dbReference type="EMBL" id="SDX62485.1"/>
    </source>
</evidence>
<comment type="caution">
    <text evidence="2">The sequence shown here is derived from an EMBL/GenBank/DDBJ whole genome shotgun (WGS) entry which is preliminary data.</text>
</comment>
<keyword evidence="4" id="KW-1185">Reference proteome</keyword>
<dbReference type="InterPro" id="IPR003593">
    <property type="entry name" value="AAA+_ATPase"/>
</dbReference>
<sequence length="371" mass="41298">MPRIPFIDATLGLPDQSADLIEARLRNFHRKLLEAAARKNSAETNPFDHPLGCDLELDASPRKILMNDRRVNDRIRCRAKELTLRRKRRDKLSHLTRDERDTLGVLKDGVGLVAIPTEHRADELAAALHDEMPWMAPATEVVWHAMRRAVNSDDGILKIPPLILDGPPGIGKSAWARRLAEMLGVPSSVVEATNENAGFAVAGVQRGWSSATPGKPLQTILRSLVGNPIIIVDEIEKAGSVHSSSGKSHGLAEALLPLLEPASSRRWDCPYFRVTFDMSWISWVLTSNRQMLLPEPFLSRCHLVRLPQLGTDDLISFAGRQSERRNFSTASQDAIVAAIWQSAGRDQRMSLRTVIRMLDLAETLEARPLLH</sequence>
<dbReference type="PANTHER" id="PTHR43718:SF2">
    <property type="entry name" value="LON PROTEASE HOMOLOG, MITOCHONDRIAL"/>
    <property type="match status" value="1"/>
</dbReference>
<name>A0AAN4UUM4_9RHOB</name>
<evidence type="ECO:0000313" key="5">
    <source>
        <dbReference type="Proteomes" id="UP000634647"/>
    </source>
</evidence>
<dbReference type="GO" id="GO:0004252">
    <property type="term" value="F:serine-type endopeptidase activity"/>
    <property type="evidence" value="ECO:0007669"/>
    <property type="project" value="InterPro"/>
</dbReference>
<gene>
    <name evidence="2" type="ORF">GCM10008024_35430</name>
    <name evidence="3" type="ORF">SAMN05444006_1222</name>
</gene>